<keyword evidence="2" id="KW-1185">Reference proteome</keyword>
<gene>
    <name evidence="1" type="ORF">KSB_23700</name>
</gene>
<reference evidence="1 2" key="1">
    <citation type="journal article" date="2021" name="Int. J. Syst. Evol. Microbiol.">
        <title>Reticulibacter mediterranei gen. nov., sp. nov., within the new family Reticulibacteraceae fam. nov., and Ktedonospora formicarum gen. nov., sp. nov., Ktedonobacter robiniae sp. nov., Dictyobacter formicarum sp. nov. and Dictyobacter arantiisoli sp. nov., belonging to the class Ktedonobacteria.</title>
        <authorList>
            <person name="Yabe S."/>
            <person name="Zheng Y."/>
            <person name="Wang C.M."/>
            <person name="Sakai Y."/>
            <person name="Abe K."/>
            <person name="Yokota A."/>
            <person name="Donadio S."/>
            <person name="Cavaletti L."/>
            <person name="Monciardini P."/>
        </authorList>
    </citation>
    <scope>NUCLEOTIDE SEQUENCE [LARGE SCALE GENOMIC DNA]</scope>
    <source>
        <strain evidence="1 2">SOSP1-30</strain>
    </source>
</reference>
<dbReference type="Gene3D" id="3.10.20.520">
    <property type="entry name" value="Phenylacetic acid degradation B"/>
    <property type="match status" value="1"/>
</dbReference>
<dbReference type="Proteomes" id="UP000654345">
    <property type="component" value="Unassembled WGS sequence"/>
</dbReference>
<dbReference type="InterPro" id="IPR038693">
    <property type="entry name" value="PaaB_sf"/>
</dbReference>
<proteinExistence type="predicted"/>
<organism evidence="1 2">
    <name type="scientific">Ktedonobacter robiniae</name>
    <dbReference type="NCBI Taxonomy" id="2778365"/>
    <lineage>
        <taxon>Bacteria</taxon>
        <taxon>Bacillati</taxon>
        <taxon>Chloroflexota</taxon>
        <taxon>Ktedonobacteria</taxon>
        <taxon>Ktedonobacterales</taxon>
        <taxon>Ktedonobacteraceae</taxon>
        <taxon>Ktedonobacter</taxon>
    </lineage>
</organism>
<comment type="caution">
    <text evidence="1">The sequence shown here is derived from an EMBL/GenBank/DDBJ whole genome shotgun (WGS) entry which is preliminary data.</text>
</comment>
<accession>A0ABQ3UMI8</accession>
<evidence type="ECO:0000313" key="2">
    <source>
        <dbReference type="Proteomes" id="UP000654345"/>
    </source>
</evidence>
<sequence length="82" mass="9519">MNTSIENRQAEDGHARREALNDTRVWCVYARRKYEEPLHEIGNVMADDVELACVYARSIYDEFAWIEMVLIPRDCIVSVIAS</sequence>
<evidence type="ECO:0000313" key="1">
    <source>
        <dbReference type="EMBL" id="GHO53895.1"/>
    </source>
</evidence>
<name>A0ABQ3UMI8_9CHLR</name>
<protein>
    <submittedName>
        <fullName evidence="1">Uncharacterized protein</fullName>
    </submittedName>
</protein>
<dbReference type="RefSeq" id="WP_201370665.1">
    <property type="nucleotide sequence ID" value="NZ_BNJG01000001.1"/>
</dbReference>
<dbReference type="EMBL" id="BNJG01000001">
    <property type="protein sequence ID" value="GHO53895.1"/>
    <property type="molecule type" value="Genomic_DNA"/>
</dbReference>